<comment type="caution">
    <text evidence="1">The sequence shown here is derived from an EMBL/GenBank/DDBJ whole genome shotgun (WGS) entry which is preliminary data.</text>
</comment>
<accession>A0ABN1APX2</accession>
<proteinExistence type="predicted"/>
<protein>
    <submittedName>
        <fullName evidence="1">Uncharacterized protein</fullName>
    </submittedName>
</protein>
<evidence type="ECO:0000313" key="2">
    <source>
        <dbReference type="Proteomes" id="UP001500713"/>
    </source>
</evidence>
<sequence length="77" mass="8850">MQLTQPRQQGVVLPPRYAFGQGNPIMGIGTINKRKTKTRMSAKVYLKNCIDRVRLVKKRPKTRREYLGILPSDYCGD</sequence>
<reference evidence="1 2" key="1">
    <citation type="journal article" date="2019" name="Int. J. Syst. Evol. Microbiol.">
        <title>The Global Catalogue of Microorganisms (GCM) 10K type strain sequencing project: providing services to taxonomists for standard genome sequencing and annotation.</title>
        <authorList>
            <consortium name="The Broad Institute Genomics Platform"/>
            <consortium name="The Broad Institute Genome Sequencing Center for Infectious Disease"/>
            <person name="Wu L."/>
            <person name="Ma J."/>
        </authorList>
    </citation>
    <scope>NUCLEOTIDE SEQUENCE [LARGE SCALE GENOMIC DNA]</scope>
    <source>
        <strain evidence="1 2">JCM 14162</strain>
    </source>
</reference>
<dbReference type="Proteomes" id="UP001500713">
    <property type="component" value="Unassembled WGS sequence"/>
</dbReference>
<evidence type="ECO:0000313" key="1">
    <source>
        <dbReference type="EMBL" id="GAA0481459.1"/>
    </source>
</evidence>
<organism evidence="1 2">
    <name type="scientific">Parasphingorhabdus litoris</name>
    <dbReference type="NCBI Taxonomy" id="394733"/>
    <lineage>
        <taxon>Bacteria</taxon>
        <taxon>Pseudomonadati</taxon>
        <taxon>Pseudomonadota</taxon>
        <taxon>Alphaproteobacteria</taxon>
        <taxon>Sphingomonadales</taxon>
        <taxon>Sphingomonadaceae</taxon>
        <taxon>Parasphingorhabdus</taxon>
    </lineage>
</organism>
<name>A0ABN1APX2_9SPHN</name>
<gene>
    <name evidence="1" type="ORF">GCM10009096_24530</name>
</gene>
<dbReference type="EMBL" id="BAAAEM010000003">
    <property type="protein sequence ID" value="GAA0481459.1"/>
    <property type="molecule type" value="Genomic_DNA"/>
</dbReference>
<keyword evidence="2" id="KW-1185">Reference proteome</keyword>